<name>A0A0C3LTA9_9AGAM</name>
<feature type="region of interest" description="Disordered" evidence="1">
    <location>
        <begin position="47"/>
        <end position="128"/>
    </location>
</feature>
<sequence>MGLASPTEFLYGWDRHMDKHITAPRGVVNIQPRSMCHICNPPKYREFKREAEKKKSSRNPTPNNSPESKSAKLRTGTNAGVSSGQSGPSASDTINSTPSAESISSPNKQPPSDDSLQRKSSELGVGAIPSTMGQRLSFFPSIISPSLPFAEPKSPR</sequence>
<feature type="compositionally biased region" description="Polar residues" evidence="1">
    <location>
        <begin position="75"/>
        <end position="114"/>
    </location>
</feature>
<evidence type="ECO:0000313" key="3">
    <source>
        <dbReference type="Proteomes" id="UP000054248"/>
    </source>
</evidence>
<proteinExistence type="predicted"/>
<organism evidence="2 3">
    <name type="scientific">Tulasnella calospora MUT 4182</name>
    <dbReference type="NCBI Taxonomy" id="1051891"/>
    <lineage>
        <taxon>Eukaryota</taxon>
        <taxon>Fungi</taxon>
        <taxon>Dikarya</taxon>
        <taxon>Basidiomycota</taxon>
        <taxon>Agaricomycotina</taxon>
        <taxon>Agaricomycetes</taxon>
        <taxon>Cantharellales</taxon>
        <taxon>Tulasnellaceae</taxon>
        <taxon>Tulasnella</taxon>
    </lineage>
</organism>
<feature type="compositionally biased region" description="Polar residues" evidence="1">
    <location>
        <begin position="58"/>
        <end position="68"/>
    </location>
</feature>
<protein>
    <submittedName>
        <fullName evidence="2">Uncharacterized protein</fullName>
    </submittedName>
</protein>
<evidence type="ECO:0000313" key="2">
    <source>
        <dbReference type="EMBL" id="KIO24622.1"/>
    </source>
</evidence>
<dbReference type="EMBL" id="KN823057">
    <property type="protein sequence ID" value="KIO24622.1"/>
    <property type="molecule type" value="Genomic_DNA"/>
</dbReference>
<gene>
    <name evidence="2" type="ORF">M407DRAFT_99078</name>
</gene>
<reference evidence="2 3" key="1">
    <citation type="submission" date="2014-04" db="EMBL/GenBank/DDBJ databases">
        <authorList>
            <consortium name="DOE Joint Genome Institute"/>
            <person name="Kuo A."/>
            <person name="Girlanda M."/>
            <person name="Perotto S."/>
            <person name="Kohler A."/>
            <person name="Nagy L.G."/>
            <person name="Floudas D."/>
            <person name="Copeland A."/>
            <person name="Barry K.W."/>
            <person name="Cichocki N."/>
            <person name="Veneault-Fourrey C."/>
            <person name="LaButti K."/>
            <person name="Lindquist E.A."/>
            <person name="Lipzen A."/>
            <person name="Lundell T."/>
            <person name="Morin E."/>
            <person name="Murat C."/>
            <person name="Sun H."/>
            <person name="Tunlid A."/>
            <person name="Henrissat B."/>
            <person name="Grigoriev I.V."/>
            <person name="Hibbett D.S."/>
            <person name="Martin F."/>
            <person name="Nordberg H.P."/>
            <person name="Cantor M.N."/>
            <person name="Hua S.X."/>
        </authorList>
    </citation>
    <scope>NUCLEOTIDE SEQUENCE [LARGE SCALE GENOMIC DNA]</scope>
    <source>
        <strain evidence="2 3">MUT 4182</strain>
    </source>
</reference>
<dbReference type="HOGENOM" id="CLU_1688020_0_0_1"/>
<evidence type="ECO:0000256" key="1">
    <source>
        <dbReference type="SAM" id="MobiDB-lite"/>
    </source>
</evidence>
<reference evidence="3" key="2">
    <citation type="submission" date="2015-01" db="EMBL/GenBank/DDBJ databases">
        <title>Evolutionary Origins and Diversification of the Mycorrhizal Mutualists.</title>
        <authorList>
            <consortium name="DOE Joint Genome Institute"/>
            <consortium name="Mycorrhizal Genomics Consortium"/>
            <person name="Kohler A."/>
            <person name="Kuo A."/>
            <person name="Nagy L.G."/>
            <person name="Floudas D."/>
            <person name="Copeland A."/>
            <person name="Barry K.W."/>
            <person name="Cichocki N."/>
            <person name="Veneault-Fourrey C."/>
            <person name="LaButti K."/>
            <person name="Lindquist E.A."/>
            <person name="Lipzen A."/>
            <person name="Lundell T."/>
            <person name="Morin E."/>
            <person name="Murat C."/>
            <person name="Riley R."/>
            <person name="Ohm R."/>
            <person name="Sun H."/>
            <person name="Tunlid A."/>
            <person name="Henrissat B."/>
            <person name="Grigoriev I.V."/>
            <person name="Hibbett D.S."/>
            <person name="Martin F."/>
        </authorList>
    </citation>
    <scope>NUCLEOTIDE SEQUENCE [LARGE SCALE GENOMIC DNA]</scope>
    <source>
        <strain evidence="3">MUT 4182</strain>
    </source>
</reference>
<keyword evidence="3" id="KW-1185">Reference proteome</keyword>
<dbReference type="AlphaFoldDB" id="A0A0C3LTA9"/>
<accession>A0A0C3LTA9</accession>
<dbReference type="Proteomes" id="UP000054248">
    <property type="component" value="Unassembled WGS sequence"/>
</dbReference>